<dbReference type="Proteomes" id="UP000000739">
    <property type="component" value="Chromosome"/>
</dbReference>
<dbReference type="eggNOG" id="COG5012">
    <property type="taxonomic scope" value="Bacteria"/>
</dbReference>
<dbReference type="Pfam" id="PF02310">
    <property type="entry name" value="B12-binding"/>
    <property type="match status" value="1"/>
</dbReference>
<feature type="domain" description="B12-binding" evidence="1">
    <location>
        <begin position="90"/>
        <end position="216"/>
    </location>
</feature>
<dbReference type="KEGG" id="dal:Dalk_1839"/>
<evidence type="ECO:0000313" key="2">
    <source>
        <dbReference type="EMBL" id="ACL03536.1"/>
    </source>
</evidence>
<dbReference type="RefSeq" id="WP_012610969.1">
    <property type="nucleotide sequence ID" value="NC_011768.1"/>
</dbReference>
<dbReference type="GO" id="GO:0046872">
    <property type="term" value="F:metal ion binding"/>
    <property type="evidence" value="ECO:0007669"/>
    <property type="project" value="InterPro"/>
</dbReference>
<evidence type="ECO:0000313" key="3">
    <source>
        <dbReference type="Proteomes" id="UP000000739"/>
    </source>
</evidence>
<dbReference type="Gene3D" id="3.40.50.280">
    <property type="entry name" value="Cobalamin-binding domain"/>
    <property type="match status" value="1"/>
</dbReference>
<accession>B8FFY1</accession>
<dbReference type="CDD" id="cd02065">
    <property type="entry name" value="B12-binding_like"/>
    <property type="match status" value="1"/>
</dbReference>
<dbReference type="EMBL" id="CP001322">
    <property type="protein sequence ID" value="ACL03536.1"/>
    <property type="molecule type" value="Genomic_DNA"/>
</dbReference>
<organism evidence="2 3">
    <name type="scientific">Desulfatibacillum aliphaticivorans</name>
    <dbReference type="NCBI Taxonomy" id="218208"/>
    <lineage>
        <taxon>Bacteria</taxon>
        <taxon>Pseudomonadati</taxon>
        <taxon>Thermodesulfobacteriota</taxon>
        <taxon>Desulfobacteria</taxon>
        <taxon>Desulfobacterales</taxon>
        <taxon>Desulfatibacillaceae</taxon>
        <taxon>Desulfatibacillum</taxon>
    </lineage>
</organism>
<dbReference type="InterPro" id="IPR036594">
    <property type="entry name" value="Meth_synthase_dom"/>
</dbReference>
<keyword evidence="3" id="KW-1185">Reference proteome</keyword>
<evidence type="ECO:0000259" key="1">
    <source>
        <dbReference type="PROSITE" id="PS51332"/>
    </source>
</evidence>
<dbReference type="InterPro" id="IPR036724">
    <property type="entry name" value="Cobalamin-bd_sf"/>
</dbReference>
<dbReference type="InterPro" id="IPR006158">
    <property type="entry name" value="Cobalamin-bd"/>
</dbReference>
<proteinExistence type="predicted"/>
<protein>
    <submittedName>
        <fullName evidence="2">Cobalamin B12-binding domain protein</fullName>
    </submittedName>
</protein>
<dbReference type="AlphaFoldDB" id="B8FFY1"/>
<dbReference type="SUPFAM" id="SSF52242">
    <property type="entry name" value="Cobalamin (vitamin B12)-binding domain"/>
    <property type="match status" value="1"/>
</dbReference>
<reference evidence="2 3" key="1">
    <citation type="journal article" date="2012" name="Environ. Microbiol.">
        <title>The genome sequence of Desulfatibacillum alkenivorans AK-01: a blueprint for anaerobic alkane oxidation.</title>
        <authorList>
            <person name="Callaghan A.V."/>
            <person name="Morris B.E."/>
            <person name="Pereira I.A."/>
            <person name="McInerney M.J."/>
            <person name="Austin R.N."/>
            <person name="Groves J.T."/>
            <person name="Kukor J.J."/>
            <person name="Suflita J.M."/>
            <person name="Young L.Y."/>
            <person name="Zylstra G.J."/>
            <person name="Wawrik B."/>
        </authorList>
    </citation>
    <scope>NUCLEOTIDE SEQUENCE [LARGE SCALE GENOMIC DNA]</scope>
    <source>
        <strain evidence="2 3">AK-01</strain>
    </source>
</reference>
<sequence>MISENVYNNYLDHLLGGRRAQCARIVQELLDQEIAIKDLYSGLFQESLYETGRLWERNKISVAREHLVTAITEGLMNLVYPAMFGKEKNGKSAVVSCVPNEPHRVGAKMASDVFELHGWSVYFLGADTPIDDLLRFVERVKPDLVGLSCSAYFNFPNLILEIEALKAEFASLDIAVGGRVLAIENLDSINKYPNTMCIHSLPELEDMLQSSRFVVA</sequence>
<dbReference type="PROSITE" id="PS51332">
    <property type="entry name" value="B12_BINDING"/>
    <property type="match status" value="1"/>
</dbReference>
<name>B8FFY1_DESAL</name>
<dbReference type="GO" id="GO:0031419">
    <property type="term" value="F:cobalamin binding"/>
    <property type="evidence" value="ECO:0007669"/>
    <property type="project" value="InterPro"/>
</dbReference>
<dbReference type="HOGENOM" id="CLU_064060_1_0_7"/>
<dbReference type="Gene3D" id="1.10.1240.10">
    <property type="entry name" value="Methionine synthase domain"/>
    <property type="match status" value="1"/>
</dbReference>
<dbReference type="Pfam" id="PF02607">
    <property type="entry name" value="B12-binding_2"/>
    <property type="match status" value="1"/>
</dbReference>
<dbReference type="InterPro" id="IPR003759">
    <property type="entry name" value="Cbl-bd_cap"/>
</dbReference>
<gene>
    <name evidence="2" type="ordered locus">Dalk_1839</name>
</gene>